<keyword evidence="2" id="KW-1185">Reference proteome</keyword>
<proteinExistence type="predicted"/>
<evidence type="ECO:0000313" key="1">
    <source>
        <dbReference type="EMBL" id="KAJ7985640.1"/>
    </source>
</evidence>
<gene>
    <name evidence="1" type="ORF">DPEC_G00354160</name>
</gene>
<dbReference type="Proteomes" id="UP001157502">
    <property type="component" value="Chromosome 36"/>
</dbReference>
<sequence>MSLVCGLSIRDVIGVWAVHQRCHWCVGCPSEMSLVCGLSIRDVIGVWAVHQRCHWCVGCPSEMSLVCGLSIRDVIGVWAVHQRCHWCVGCQSFLRIARNEVHVQTAANVSEFEIVLSMMMSGEMSEASESTGDTVGSSSSDADQQNITSKNC</sequence>
<name>A0ACC2F2X5_DALPE</name>
<accession>A0ACC2F2X5</accession>
<evidence type="ECO:0000313" key="2">
    <source>
        <dbReference type="Proteomes" id="UP001157502"/>
    </source>
</evidence>
<organism evidence="1 2">
    <name type="scientific">Dallia pectoralis</name>
    <name type="common">Alaska blackfish</name>
    <dbReference type="NCBI Taxonomy" id="75939"/>
    <lineage>
        <taxon>Eukaryota</taxon>
        <taxon>Metazoa</taxon>
        <taxon>Chordata</taxon>
        <taxon>Craniata</taxon>
        <taxon>Vertebrata</taxon>
        <taxon>Euteleostomi</taxon>
        <taxon>Actinopterygii</taxon>
        <taxon>Neopterygii</taxon>
        <taxon>Teleostei</taxon>
        <taxon>Protacanthopterygii</taxon>
        <taxon>Esociformes</taxon>
        <taxon>Umbridae</taxon>
        <taxon>Dallia</taxon>
    </lineage>
</organism>
<dbReference type="EMBL" id="CM055763">
    <property type="protein sequence ID" value="KAJ7985640.1"/>
    <property type="molecule type" value="Genomic_DNA"/>
</dbReference>
<reference evidence="1" key="1">
    <citation type="submission" date="2021-05" db="EMBL/GenBank/DDBJ databases">
        <authorList>
            <person name="Pan Q."/>
            <person name="Jouanno E."/>
            <person name="Zahm M."/>
            <person name="Klopp C."/>
            <person name="Cabau C."/>
            <person name="Louis A."/>
            <person name="Berthelot C."/>
            <person name="Parey E."/>
            <person name="Roest Crollius H."/>
            <person name="Montfort J."/>
            <person name="Robinson-Rechavi M."/>
            <person name="Bouchez O."/>
            <person name="Lampietro C."/>
            <person name="Lopez Roques C."/>
            <person name="Donnadieu C."/>
            <person name="Postlethwait J."/>
            <person name="Bobe J."/>
            <person name="Dillon D."/>
            <person name="Chandos A."/>
            <person name="von Hippel F."/>
            <person name="Guiguen Y."/>
        </authorList>
    </citation>
    <scope>NUCLEOTIDE SEQUENCE</scope>
    <source>
        <strain evidence="1">YG-Jan2019</strain>
    </source>
</reference>
<comment type="caution">
    <text evidence="1">The sequence shown here is derived from an EMBL/GenBank/DDBJ whole genome shotgun (WGS) entry which is preliminary data.</text>
</comment>
<protein>
    <submittedName>
        <fullName evidence="1">Uncharacterized protein</fullName>
    </submittedName>
</protein>